<organism evidence="1 2">
    <name type="scientific">Coniophora puteana (strain RWD-64-598)</name>
    <name type="common">Brown rot fungus</name>
    <dbReference type="NCBI Taxonomy" id="741705"/>
    <lineage>
        <taxon>Eukaryota</taxon>
        <taxon>Fungi</taxon>
        <taxon>Dikarya</taxon>
        <taxon>Basidiomycota</taxon>
        <taxon>Agaricomycotina</taxon>
        <taxon>Agaricomycetes</taxon>
        <taxon>Agaricomycetidae</taxon>
        <taxon>Boletales</taxon>
        <taxon>Coniophorineae</taxon>
        <taxon>Coniophoraceae</taxon>
        <taxon>Coniophora</taxon>
    </lineage>
</organism>
<dbReference type="GeneID" id="19208498"/>
<evidence type="ECO:0000313" key="1">
    <source>
        <dbReference type="EMBL" id="EIW75335.1"/>
    </source>
</evidence>
<protein>
    <submittedName>
        <fullName evidence="1">Uncharacterized protein</fullName>
    </submittedName>
</protein>
<dbReference type="RefSeq" id="XP_007774485.1">
    <property type="nucleotide sequence ID" value="XM_007776295.1"/>
</dbReference>
<dbReference type="Proteomes" id="UP000053558">
    <property type="component" value="Unassembled WGS sequence"/>
</dbReference>
<dbReference type="EMBL" id="JH711589">
    <property type="protein sequence ID" value="EIW75335.1"/>
    <property type="molecule type" value="Genomic_DNA"/>
</dbReference>
<accession>A0A5M3M9H4</accession>
<gene>
    <name evidence="1" type="ORF">CONPUDRAFT_66323</name>
</gene>
<sequence length="422" mass="48636">MHLAAFNVTDEMIPLWRGTFMLDDTLDPPDSKDDWHWAVLVGDTWERHGEYVAFALMYLPGSFDRPPRNPAEKINSGYKAWEFLLYFYGMCPALLLGVLPEPYYGHFCRLVKALRIMMQHDISAAQLLKAHIELLTFVDNFERIYYQQCPDRLHFVCPWLHALTHLVPEACNKGPPICSSQWTMERAIGSLGRKLRQHLNPYANLEQRAINRVQTNALAIIYPELDTSDTLPLPHGTIDLGQGYVLLGAKDHCAVDLPQEEHYVISHALREHSIETLPNFRLQHWARMRLPNNQVARSLWKEDLMKHCPRIARNIKFESNGKTRFAKVQYYFYVEGIPFALVSLYGKPDQDLLKLSRGTVIACQHPHEVKQLAVIDVFLIKSVVAMILHEFPIVNRMLCYLVEKPGLEIATFAGHEEIVEDK</sequence>
<dbReference type="KEGG" id="cput:CONPUDRAFT_66323"/>
<proteinExistence type="predicted"/>
<dbReference type="OMA" id="HESERYI"/>
<dbReference type="PANTHER" id="PTHR46579:SF1">
    <property type="entry name" value="F5_8 TYPE C DOMAIN-CONTAINING PROTEIN"/>
    <property type="match status" value="1"/>
</dbReference>
<keyword evidence="2" id="KW-1185">Reference proteome</keyword>
<name>A0A5M3M9H4_CONPW</name>
<dbReference type="AlphaFoldDB" id="A0A5M3M9H4"/>
<dbReference type="PANTHER" id="PTHR46579">
    <property type="entry name" value="F5/8 TYPE C DOMAIN-CONTAINING PROTEIN-RELATED"/>
    <property type="match status" value="1"/>
</dbReference>
<comment type="caution">
    <text evidence="1">The sequence shown here is derived from an EMBL/GenBank/DDBJ whole genome shotgun (WGS) entry which is preliminary data.</text>
</comment>
<evidence type="ECO:0000313" key="2">
    <source>
        <dbReference type="Proteomes" id="UP000053558"/>
    </source>
</evidence>
<dbReference type="OrthoDB" id="2669721at2759"/>
<reference evidence="2" key="1">
    <citation type="journal article" date="2012" name="Science">
        <title>The Paleozoic origin of enzymatic lignin decomposition reconstructed from 31 fungal genomes.</title>
        <authorList>
            <person name="Floudas D."/>
            <person name="Binder M."/>
            <person name="Riley R."/>
            <person name="Barry K."/>
            <person name="Blanchette R.A."/>
            <person name="Henrissat B."/>
            <person name="Martinez A.T."/>
            <person name="Otillar R."/>
            <person name="Spatafora J.W."/>
            <person name="Yadav J.S."/>
            <person name="Aerts A."/>
            <person name="Benoit I."/>
            <person name="Boyd A."/>
            <person name="Carlson A."/>
            <person name="Copeland A."/>
            <person name="Coutinho P.M."/>
            <person name="de Vries R.P."/>
            <person name="Ferreira P."/>
            <person name="Findley K."/>
            <person name="Foster B."/>
            <person name="Gaskell J."/>
            <person name="Glotzer D."/>
            <person name="Gorecki P."/>
            <person name="Heitman J."/>
            <person name="Hesse C."/>
            <person name="Hori C."/>
            <person name="Igarashi K."/>
            <person name="Jurgens J.A."/>
            <person name="Kallen N."/>
            <person name="Kersten P."/>
            <person name="Kohler A."/>
            <person name="Kuees U."/>
            <person name="Kumar T.K.A."/>
            <person name="Kuo A."/>
            <person name="LaButti K."/>
            <person name="Larrondo L.F."/>
            <person name="Lindquist E."/>
            <person name="Ling A."/>
            <person name="Lombard V."/>
            <person name="Lucas S."/>
            <person name="Lundell T."/>
            <person name="Martin R."/>
            <person name="McLaughlin D.J."/>
            <person name="Morgenstern I."/>
            <person name="Morin E."/>
            <person name="Murat C."/>
            <person name="Nagy L.G."/>
            <person name="Nolan M."/>
            <person name="Ohm R.A."/>
            <person name="Patyshakuliyeva A."/>
            <person name="Rokas A."/>
            <person name="Ruiz-Duenas F.J."/>
            <person name="Sabat G."/>
            <person name="Salamov A."/>
            <person name="Samejima M."/>
            <person name="Schmutz J."/>
            <person name="Slot J.C."/>
            <person name="St John F."/>
            <person name="Stenlid J."/>
            <person name="Sun H."/>
            <person name="Sun S."/>
            <person name="Syed K."/>
            <person name="Tsang A."/>
            <person name="Wiebenga A."/>
            <person name="Young D."/>
            <person name="Pisabarro A."/>
            <person name="Eastwood D.C."/>
            <person name="Martin F."/>
            <person name="Cullen D."/>
            <person name="Grigoriev I.V."/>
            <person name="Hibbett D.S."/>
        </authorList>
    </citation>
    <scope>NUCLEOTIDE SEQUENCE [LARGE SCALE GENOMIC DNA]</scope>
    <source>
        <strain evidence="2">RWD-64-598 SS2</strain>
    </source>
</reference>